<dbReference type="GO" id="GO:0005778">
    <property type="term" value="C:peroxisomal membrane"/>
    <property type="evidence" value="ECO:0007669"/>
    <property type="project" value="TreeGrafter"/>
</dbReference>
<organism evidence="1 2">
    <name type="scientific">Phaeomoniella chlamydospora</name>
    <name type="common">Phaeoacremonium chlamydosporum</name>
    <dbReference type="NCBI Taxonomy" id="158046"/>
    <lineage>
        <taxon>Eukaryota</taxon>
        <taxon>Fungi</taxon>
        <taxon>Dikarya</taxon>
        <taxon>Ascomycota</taxon>
        <taxon>Pezizomycotina</taxon>
        <taxon>Eurotiomycetes</taxon>
        <taxon>Chaetothyriomycetidae</taxon>
        <taxon>Phaeomoniellales</taxon>
        <taxon>Phaeomoniellaceae</taxon>
        <taxon>Phaeomoniella</taxon>
    </lineage>
</organism>
<protein>
    <submittedName>
        <fullName evidence="1">Putative peroxisomal membrane protein</fullName>
    </submittedName>
</protein>
<dbReference type="AlphaFoldDB" id="A0A0G2E880"/>
<comment type="caution">
    <text evidence="1">The sequence shown here is derived from an EMBL/GenBank/DDBJ whole genome shotgun (WGS) entry which is preliminary data.</text>
</comment>
<evidence type="ECO:0000313" key="2">
    <source>
        <dbReference type="Proteomes" id="UP000053317"/>
    </source>
</evidence>
<dbReference type="InterPro" id="IPR019531">
    <property type="entry name" value="Pmp4"/>
</dbReference>
<dbReference type="PANTHER" id="PTHR15460:SF3">
    <property type="entry name" value="PEROXISOMAL MEMBRANE PROTEIN 4"/>
    <property type="match status" value="1"/>
</dbReference>
<dbReference type="EMBL" id="LCWF01000116">
    <property type="protein sequence ID" value="KKY18809.1"/>
    <property type="molecule type" value="Genomic_DNA"/>
</dbReference>
<sequence length="80" mass="8922">MEPIKDVATRLLLNPDLAPLLAIIKSARNGAVYGAKVRFPHALVMVFLFRSGTYVIVIPVTPKLAPVDQCLFLGFERKYH</sequence>
<reference evidence="1 2" key="2">
    <citation type="submission" date="2015-05" db="EMBL/GenBank/DDBJ databases">
        <authorList>
            <person name="Morales-Cruz A."/>
            <person name="Amrine K.C."/>
            <person name="Cantu D."/>
        </authorList>
    </citation>
    <scope>NUCLEOTIDE SEQUENCE [LARGE SCALE GENOMIC DNA]</scope>
    <source>
        <strain evidence="1">UCRPC4</strain>
    </source>
</reference>
<reference evidence="1 2" key="1">
    <citation type="submission" date="2015-05" db="EMBL/GenBank/DDBJ databases">
        <title>Distinctive expansion of gene families associated with plant cell wall degradation and secondary metabolism in the genomes of grapevine trunk pathogens.</title>
        <authorList>
            <person name="Lawrence D.P."/>
            <person name="Travadon R."/>
            <person name="Rolshausen P.E."/>
            <person name="Baumgartner K."/>
        </authorList>
    </citation>
    <scope>NUCLEOTIDE SEQUENCE [LARGE SCALE GENOMIC DNA]</scope>
    <source>
        <strain evidence="1">UCRPC4</strain>
    </source>
</reference>
<evidence type="ECO:0000313" key="1">
    <source>
        <dbReference type="EMBL" id="KKY18809.1"/>
    </source>
</evidence>
<gene>
    <name evidence="1" type="ORF">UCRPC4_g04789</name>
</gene>
<accession>A0A0G2E880</accession>
<dbReference type="Proteomes" id="UP000053317">
    <property type="component" value="Unassembled WGS sequence"/>
</dbReference>
<proteinExistence type="predicted"/>
<keyword evidence="2" id="KW-1185">Reference proteome</keyword>
<dbReference type="OrthoDB" id="39659at2759"/>
<dbReference type="PANTHER" id="PTHR15460">
    <property type="entry name" value="PEROXISOMAL MEMBRANE PROTEIN 4"/>
    <property type="match status" value="1"/>
</dbReference>
<name>A0A0G2E880_PHACM</name>